<organism evidence="2 3">
    <name type="scientific">Streptomyces muensis</name>
    <dbReference type="NCBI Taxonomy" id="1077944"/>
    <lineage>
        <taxon>Bacteria</taxon>
        <taxon>Bacillati</taxon>
        <taxon>Actinomycetota</taxon>
        <taxon>Actinomycetes</taxon>
        <taxon>Kitasatosporales</taxon>
        <taxon>Streptomycetaceae</taxon>
        <taxon>Streptomyces</taxon>
    </lineage>
</organism>
<dbReference type="PANTHER" id="PTHR43615:SF1">
    <property type="entry name" value="PPDK_N DOMAIN-CONTAINING PROTEIN"/>
    <property type="match status" value="1"/>
</dbReference>
<dbReference type="InterPro" id="IPR008279">
    <property type="entry name" value="PEP-util_enz_mobile_dom"/>
</dbReference>
<keyword evidence="2" id="KW-0670">Pyruvate</keyword>
<proteinExistence type="predicted"/>
<dbReference type="AlphaFoldDB" id="A0A9X1Q4Q0"/>
<dbReference type="EMBL" id="JAKEIP010000220">
    <property type="protein sequence ID" value="MCF1598516.1"/>
    <property type="molecule type" value="Genomic_DNA"/>
</dbReference>
<dbReference type="Pfam" id="PF00391">
    <property type="entry name" value="PEP-utilizers"/>
    <property type="match status" value="1"/>
</dbReference>
<evidence type="ECO:0000313" key="2">
    <source>
        <dbReference type="EMBL" id="MCF1598516.1"/>
    </source>
</evidence>
<gene>
    <name evidence="2" type="ORF">L0P92_33960</name>
</gene>
<dbReference type="SUPFAM" id="SSF52009">
    <property type="entry name" value="Phosphohistidine domain"/>
    <property type="match status" value="1"/>
</dbReference>
<accession>A0A9X1Q4Q0</accession>
<protein>
    <submittedName>
        <fullName evidence="2">Pyruvate phosphate dikinase</fullName>
    </submittedName>
</protein>
<dbReference type="GO" id="GO:0016772">
    <property type="term" value="F:transferase activity, transferring phosphorus-containing groups"/>
    <property type="evidence" value="ECO:0007669"/>
    <property type="project" value="InterPro"/>
</dbReference>
<dbReference type="Gene3D" id="3.50.30.10">
    <property type="entry name" value="Phosphohistidine domain"/>
    <property type="match status" value="1"/>
</dbReference>
<evidence type="ECO:0000313" key="3">
    <source>
        <dbReference type="Proteomes" id="UP001139384"/>
    </source>
</evidence>
<dbReference type="Proteomes" id="UP001139384">
    <property type="component" value="Unassembled WGS sequence"/>
</dbReference>
<sequence length="190" mass="19846">LPPREALRLRIRWVQELQVRLVREVARRLGIPGERVGLLRWSELVAVLGGGAVPGDLHARVPRAESPPLPDAFRLADGQVVADREGGRGEGLRGVSAGRAVGTVWDGTGPRPADAVLVVRTLDPALAPLLPGLTGLVAQTGSPLSHLAVLAREFGLPTVVGASDAVRRFPPGSRLTVDGTAGDVRLGDAS</sequence>
<dbReference type="PANTHER" id="PTHR43615">
    <property type="entry name" value="PHOSPHOENOLPYRUVATE SYNTHASE-RELATED"/>
    <property type="match status" value="1"/>
</dbReference>
<dbReference type="InterPro" id="IPR051549">
    <property type="entry name" value="PEP_Utilizing_Enz"/>
</dbReference>
<feature type="domain" description="PEP-utilising enzyme mobile" evidence="1">
    <location>
        <begin position="113"/>
        <end position="182"/>
    </location>
</feature>
<name>A0A9X1Q4Q0_STRM4</name>
<keyword evidence="3" id="KW-1185">Reference proteome</keyword>
<feature type="non-terminal residue" evidence="2">
    <location>
        <position position="1"/>
    </location>
</feature>
<evidence type="ECO:0000259" key="1">
    <source>
        <dbReference type="Pfam" id="PF00391"/>
    </source>
</evidence>
<comment type="caution">
    <text evidence="2">The sequence shown here is derived from an EMBL/GenBank/DDBJ whole genome shotgun (WGS) entry which is preliminary data.</text>
</comment>
<dbReference type="RefSeq" id="WP_237696402.1">
    <property type="nucleotide sequence ID" value="NZ_JAKEIP010000220.1"/>
</dbReference>
<reference evidence="2" key="1">
    <citation type="submission" date="2022-01" db="EMBL/GenBank/DDBJ databases">
        <title>Draft Genome Sequences of Seven Type Strains of the Genus Streptomyces.</title>
        <authorList>
            <person name="Aziz S."/>
            <person name="Coretto E."/>
            <person name="Chronakova A."/>
            <person name="Sproer C."/>
            <person name="Huber K."/>
            <person name="Nouioui I."/>
            <person name="Gross H."/>
        </authorList>
    </citation>
    <scope>NUCLEOTIDE SEQUENCE</scope>
    <source>
        <strain evidence="2">DSM 103493</strain>
    </source>
</reference>
<dbReference type="InterPro" id="IPR036637">
    <property type="entry name" value="Phosphohistidine_dom_sf"/>
</dbReference>